<dbReference type="OrthoDB" id="9786503at2"/>
<dbReference type="InterPro" id="IPR041698">
    <property type="entry name" value="Methyltransf_25"/>
</dbReference>
<evidence type="ECO:0000259" key="2">
    <source>
        <dbReference type="Pfam" id="PF13649"/>
    </source>
</evidence>
<dbReference type="CDD" id="cd02440">
    <property type="entry name" value="AdoMet_MTases"/>
    <property type="match status" value="1"/>
</dbReference>
<dbReference type="RefSeq" id="WP_123235137.1">
    <property type="nucleotide sequence ID" value="NZ_RJSG01000003.1"/>
</dbReference>
<dbReference type="PANTHER" id="PTHR43861">
    <property type="entry name" value="TRANS-ACONITATE 2-METHYLTRANSFERASE-RELATED"/>
    <property type="match status" value="1"/>
</dbReference>
<reference evidence="3 4" key="1">
    <citation type="submission" date="2018-11" db="EMBL/GenBank/DDBJ databases">
        <authorList>
            <person name="Li F."/>
        </authorList>
    </citation>
    <scope>NUCLEOTIDE SEQUENCE [LARGE SCALE GENOMIC DNA]</scope>
    <source>
        <strain evidence="3 4">KIS18-7</strain>
    </source>
</reference>
<evidence type="ECO:0000313" key="4">
    <source>
        <dbReference type="Proteomes" id="UP000277094"/>
    </source>
</evidence>
<dbReference type="Gene3D" id="3.40.50.150">
    <property type="entry name" value="Vaccinia Virus protein VP39"/>
    <property type="match status" value="1"/>
</dbReference>
<feature type="domain" description="Methyltransferase" evidence="2">
    <location>
        <begin position="50"/>
        <end position="142"/>
    </location>
</feature>
<dbReference type="AlphaFoldDB" id="A0A3N0DPZ6"/>
<dbReference type="InterPro" id="IPR029063">
    <property type="entry name" value="SAM-dependent_MTases_sf"/>
</dbReference>
<dbReference type="Proteomes" id="UP000277094">
    <property type="component" value="Unassembled WGS sequence"/>
</dbReference>
<protein>
    <submittedName>
        <fullName evidence="3">Class I SAM-dependent methyltransferase</fullName>
    </submittedName>
</protein>
<gene>
    <name evidence="3" type="ORF">EFL95_16175</name>
</gene>
<dbReference type="PANTHER" id="PTHR43861:SF3">
    <property type="entry name" value="PUTATIVE (AFU_ORTHOLOGUE AFUA_2G14390)-RELATED"/>
    <property type="match status" value="1"/>
</dbReference>
<dbReference type="GO" id="GO:0008168">
    <property type="term" value="F:methyltransferase activity"/>
    <property type="evidence" value="ECO:0007669"/>
    <property type="project" value="UniProtKB-KW"/>
</dbReference>
<dbReference type="EMBL" id="RJSG01000003">
    <property type="protein sequence ID" value="RNL77551.1"/>
    <property type="molecule type" value="Genomic_DNA"/>
</dbReference>
<evidence type="ECO:0000256" key="1">
    <source>
        <dbReference type="ARBA" id="ARBA00022679"/>
    </source>
</evidence>
<keyword evidence="4" id="KW-1185">Reference proteome</keyword>
<dbReference type="Pfam" id="PF13649">
    <property type="entry name" value="Methyltransf_25"/>
    <property type="match status" value="1"/>
</dbReference>
<sequence>MAASESFSDRDSWERRWEQALAQHGDAIVSKPPNPLLVGEFSDVEPGRALDAGCGHGAESIWLAGLGWRVTAVDFSVAALERGRATGTALDLGEQIEWLEGDLGVWTPEPAAYDLVSCLYVHVAGSAVEMVQRLASGVAPGGTLFLVGYPATDPETGEPTMAAGQNQVTVPDALAALTDGWEIEIAENRPREVGGGVDAVVRARRW</sequence>
<name>A0A3N0DPZ6_9ACTN</name>
<keyword evidence="1 3" id="KW-0808">Transferase</keyword>
<accession>A0A3N0DPZ6</accession>
<keyword evidence="3" id="KW-0489">Methyltransferase</keyword>
<comment type="caution">
    <text evidence="3">The sequence shown here is derived from an EMBL/GenBank/DDBJ whole genome shotgun (WGS) entry which is preliminary data.</text>
</comment>
<proteinExistence type="predicted"/>
<dbReference type="SUPFAM" id="SSF53335">
    <property type="entry name" value="S-adenosyl-L-methionine-dependent methyltransferases"/>
    <property type="match status" value="1"/>
</dbReference>
<organism evidence="3 4">
    <name type="scientific">Nocardioides marmorisolisilvae</name>
    <dbReference type="NCBI Taxonomy" id="1542737"/>
    <lineage>
        <taxon>Bacteria</taxon>
        <taxon>Bacillati</taxon>
        <taxon>Actinomycetota</taxon>
        <taxon>Actinomycetes</taxon>
        <taxon>Propionibacteriales</taxon>
        <taxon>Nocardioidaceae</taxon>
        <taxon>Nocardioides</taxon>
    </lineage>
</organism>
<evidence type="ECO:0000313" key="3">
    <source>
        <dbReference type="EMBL" id="RNL77551.1"/>
    </source>
</evidence>
<dbReference type="GO" id="GO:0032259">
    <property type="term" value="P:methylation"/>
    <property type="evidence" value="ECO:0007669"/>
    <property type="project" value="UniProtKB-KW"/>
</dbReference>